<sequence length="107" mass="12767">MNIFSITKRLVHCLIESILGVIFEKRTNMVVYESSIRNLSLFHIVNMILCFFKAMEYYIREFILSFLALRLFSYQSVANQYHKHVCSRVHGVLFVLMDSYVDLEYKK</sequence>
<dbReference type="AlphaFoldDB" id="A0A816QPD2"/>
<protein>
    <submittedName>
        <fullName evidence="1">(rape) hypothetical protein</fullName>
    </submittedName>
</protein>
<organism evidence="1">
    <name type="scientific">Brassica napus</name>
    <name type="common">Rape</name>
    <dbReference type="NCBI Taxonomy" id="3708"/>
    <lineage>
        <taxon>Eukaryota</taxon>
        <taxon>Viridiplantae</taxon>
        <taxon>Streptophyta</taxon>
        <taxon>Embryophyta</taxon>
        <taxon>Tracheophyta</taxon>
        <taxon>Spermatophyta</taxon>
        <taxon>Magnoliopsida</taxon>
        <taxon>eudicotyledons</taxon>
        <taxon>Gunneridae</taxon>
        <taxon>Pentapetalae</taxon>
        <taxon>rosids</taxon>
        <taxon>malvids</taxon>
        <taxon>Brassicales</taxon>
        <taxon>Brassicaceae</taxon>
        <taxon>Brassiceae</taxon>
        <taxon>Brassica</taxon>
    </lineage>
</organism>
<gene>
    <name evidence="1" type="ORF">DARMORV10_C06P37030.1</name>
</gene>
<name>A0A816QPD2_BRANA</name>
<dbReference type="EMBL" id="HG994370">
    <property type="protein sequence ID" value="CAF2062000.1"/>
    <property type="molecule type" value="Genomic_DNA"/>
</dbReference>
<reference evidence="1" key="1">
    <citation type="submission" date="2021-01" db="EMBL/GenBank/DDBJ databases">
        <authorList>
            <consortium name="Genoscope - CEA"/>
            <person name="William W."/>
        </authorList>
    </citation>
    <scope>NUCLEOTIDE SEQUENCE</scope>
</reference>
<dbReference type="Proteomes" id="UP001295469">
    <property type="component" value="Chromosome C06"/>
</dbReference>
<evidence type="ECO:0000313" key="1">
    <source>
        <dbReference type="EMBL" id="CAF2062000.1"/>
    </source>
</evidence>
<proteinExistence type="predicted"/>
<accession>A0A816QPD2</accession>